<dbReference type="Gene3D" id="3.40.50.150">
    <property type="entry name" value="Vaccinia Virus protein VP39"/>
    <property type="match status" value="1"/>
</dbReference>
<protein>
    <recommendedName>
        <fullName evidence="3">Methyltransferase domain-containing protein</fullName>
    </recommendedName>
</protein>
<proteinExistence type="predicted"/>
<evidence type="ECO:0000313" key="1">
    <source>
        <dbReference type="EMBL" id="OGD98202.1"/>
    </source>
</evidence>
<comment type="caution">
    <text evidence="1">The sequence shown here is derived from an EMBL/GenBank/DDBJ whole genome shotgun (WGS) entry which is preliminary data.</text>
</comment>
<dbReference type="SUPFAM" id="SSF53335">
    <property type="entry name" value="S-adenosyl-L-methionine-dependent methyltransferases"/>
    <property type="match status" value="1"/>
</dbReference>
<accession>A0A1F5H214</accession>
<evidence type="ECO:0000313" key="2">
    <source>
        <dbReference type="Proteomes" id="UP000177039"/>
    </source>
</evidence>
<organism evidence="1 2">
    <name type="scientific">Candidatus Curtissbacteria bacterium RIFCSPLOWO2_01_FULL_42_50</name>
    <dbReference type="NCBI Taxonomy" id="1797730"/>
    <lineage>
        <taxon>Bacteria</taxon>
        <taxon>Candidatus Curtissiibacteriota</taxon>
    </lineage>
</organism>
<dbReference type="Proteomes" id="UP000177039">
    <property type="component" value="Unassembled WGS sequence"/>
</dbReference>
<gene>
    <name evidence="1" type="ORF">A3B54_02295</name>
</gene>
<reference evidence="1 2" key="1">
    <citation type="journal article" date="2016" name="Nat. Commun.">
        <title>Thousands of microbial genomes shed light on interconnected biogeochemical processes in an aquifer system.</title>
        <authorList>
            <person name="Anantharaman K."/>
            <person name="Brown C.T."/>
            <person name="Hug L.A."/>
            <person name="Sharon I."/>
            <person name="Castelle C.J."/>
            <person name="Probst A.J."/>
            <person name="Thomas B.C."/>
            <person name="Singh A."/>
            <person name="Wilkins M.J."/>
            <person name="Karaoz U."/>
            <person name="Brodie E.L."/>
            <person name="Williams K.H."/>
            <person name="Hubbard S.S."/>
            <person name="Banfield J.F."/>
        </authorList>
    </citation>
    <scope>NUCLEOTIDE SEQUENCE [LARGE SCALE GENOMIC DNA]</scope>
</reference>
<dbReference type="AlphaFoldDB" id="A0A1F5H214"/>
<name>A0A1F5H214_9BACT</name>
<dbReference type="EMBL" id="MFBT01000041">
    <property type="protein sequence ID" value="OGD98202.1"/>
    <property type="molecule type" value="Genomic_DNA"/>
</dbReference>
<sequence>MVEAQNCPAEPDQKTSYSFSEQIDPETGVPVGLAPIELVYREHPEFFSLAPGSKYHDVGVGRAGSTNFFLDKLPPGVCKTLALVTSEPHPEEGFTRICEELDGRVASYKFFKESANKVVVSEKDCALITLINMIHLVPEAERIELIRDAYDSLEPGIGRLIISTTFIDEWIPNKDVLLFNNGLTRAVFSGAKRSGVDTRSLVERLKSEGLVMWSVKEYLERIGEAGFEIEFPASSSELMTMPCTAESYHLIAEDRSWLDHTFPGIDYVLAKDITRKALASMLQGRDLDYSYPLPRNTLVVVARKL</sequence>
<evidence type="ECO:0008006" key="3">
    <source>
        <dbReference type="Google" id="ProtNLM"/>
    </source>
</evidence>
<dbReference type="InterPro" id="IPR029063">
    <property type="entry name" value="SAM-dependent_MTases_sf"/>
</dbReference>